<dbReference type="PROSITE" id="PS51318">
    <property type="entry name" value="TAT"/>
    <property type="match status" value="1"/>
</dbReference>
<dbReference type="EMBL" id="VRSV01000001">
    <property type="protein sequence ID" value="TXK12642.1"/>
    <property type="molecule type" value="Genomic_DNA"/>
</dbReference>
<proteinExistence type="predicted"/>
<evidence type="ECO:0008006" key="4">
    <source>
        <dbReference type="Google" id="ProtNLM"/>
    </source>
</evidence>
<reference evidence="2 3" key="1">
    <citation type="submission" date="2019-08" db="EMBL/GenBank/DDBJ databases">
        <authorList>
            <person name="Dong K."/>
        </authorList>
    </citation>
    <scope>NUCLEOTIDE SEQUENCE [LARGE SCALE GENOMIC DNA]</scope>
    <source>
        <strain evidence="2 3">JCM14558</strain>
    </source>
</reference>
<dbReference type="OrthoDB" id="5149567at2"/>
<keyword evidence="3" id="KW-1185">Reference proteome</keyword>
<feature type="chain" id="PRO_5022951517" description="Secreted protein" evidence="1">
    <location>
        <begin position="33"/>
        <end position="81"/>
    </location>
</feature>
<keyword evidence="1" id="KW-0732">Signal</keyword>
<evidence type="ECO:0000313" key="3">
    <source>
        <dbReference type="Proteomes" id="UP000321034"/>
    </source>
</evidence>
<name>A0A5C8I0Y9_9MICO</name>
<evidence type="ECO:0000256" key="1">
    <source>
        <dbReference type="SAM" id="SignalP"/>
    </source>
</evidence>
<gene>
    <name evidence="2" type="ORF">FVP77_04045</name>
</gene>
<dbReference type="AlphaFoldDB" id="A0A5C8I0Y9"/>
<dbReference type="Proteomes" id="UP000321034">
    <property type="component" value="Unassembled WGS sequence"/>
</dbReference>
<feature type="signal peptide" evidence="1">
    <location>
        <begin position="1"/>
        <end position="32"/>
    </location>
</feature>
<organism evidence="2 3">
    <name type="scientific">Microbacterium hatanonis</name>
    <dbReference type="NCBI Taxonomy" id="404366"/>
    <lineage>
        <taxon>Bacteria</taxon>
        <taxon>Bacillati</taxon>
        <taxon>Actinomycetota</taxon>
        <taxon>Actinomycetes</taxon>
        <taxon>Micrococcales</taxon>
        <taxon>Microbacteriaceae</taxon>
        <taxon>Microbacterium</taxon>
    </lineage>
</organism>
<dbReference type="RefSeq" id="WP_147893354.1">
    <property type="nucleotide sequence ID" value="NZ_BAAANR010000001.1"/>
</dbReference>
<accession>A0A5C8I0Y9</accession>
<comment type="caution">
    <text evidence="2">The sequence shown here is derived from an EMBL/GenBank/DDBJ whole genome shotgun (WGS) entry which is preliminary data.</text>
</comment>
<evidence type="ECO:0000313" key="2">
    <source>
        <dbReference type="EMBL" id="TXK12642.1"/>
    </source>
</evidence>
<protein>
    <recommendedName>
        <fullName evidence="4">Secreted protein</fullName>
    </recommendedName>
</protein>
<dbReference type="InterPro" id="IPR006311">
    <property type="entry name" value="TAT_signal"/>
</dbReference>
<sequence length="81" mass="8938">MMKIRRRVLAGIPATALAIGILAFAAPAPAQAAQQVSYYSSWNTCSLRMDRLAQQGYTIIQGCTADAYVNGTPVRWRLMYQ</sequence>